<evidence type="ECO:0000313" key="2">
    <source>
        <dbReference type="Proteomes" id="UP001458946"/>
    </source>
</evidence>
<dbReference type="RefSeq" id="WP_353541030.1">
    <property type="nucleotide sequence ID" value="NZ_BAABRN010000006.1"/>
</dbReference>
<reference evidence="1 2" key="1">
    <citation type="submission" date="2024-02" db="EMBL/GenBank/DDBJ databases">
        <title>Deinococcus xinjiangensis NBRC 107630.</title>
        <authorList>
            <person name="Ichikawa N."/>
            <person name="Katano-Makiyama Y."/>
            <person name="Hidaka K."/>
        </authorList>
    </citation>
    <scope>NUCLEOTIDE SEQUENCE [LARGE SCALE GENOMIC DNA]</scope>
    <source>
        <strain evidence="1 2">NBRC 107630</strain>
    </source>
</reference>
<comment type="caution">
    <text evidence="1">The sequence shown here is derived from an EMBL/GenBank/DDBJ whole genome shotgun (WGS) entry which is preliminary data.</text>
</comment>
<accession>A0ABP9V8N3</accession>
<evidence type="ECO:0000313" key="1">
    <source>
        <dbReference type="EMBL" id="GAA5501056.1"/>
    </source>
</evidence>
<sequence>MPIIFHAGHQRAKWPRDFRAVADLACRDDLDLAFALSRKPNWERDPGVRRMRSGLRPTTLGDVVVLRAGIYQLFPWGWQQLRGRPAGARR</sequence>
<keyword evidence="2" id="KW-1185">Reference proteome</keyword>
<gene>
    <name evidence="1" type="ORF">Dxin01_00787</name>
</gene>
<protein>
    <submittedName>
        <fullName evidence="1">Uncharacterized protein</fullName>
    </submittedName>
</protein>
<dbReference type="Proteomes" id="UP001458946">
    <property type="component" value="Unassembled WGS sequence"/>
</dbReference>
<dbReference type="EMBL" id="BAABRN010000006">
    <property type="protein sequence ID" value="GAA5501056.1"/>
    <property type="molecule type" value="Genomic_DNA"/>
</dbReference>
<name>A0ABP9V8N3_9DEIO</name>
<organism evidence="1 2">
    <name type="scientific">Deinococcus xinjiangensis</name>
    <dbReference type="NCBI Taxonomy" id="457454"/>
    <lineage>
        <taxon>Bacteria</taxon>
        <taxon>Thermotogati</taxon>
        <taxon>Deinococcota</taxon>
        <taxon>Deinococci</taxon>
        <taxon>Deinococcales</taxon>
        <taxon>Deinococcaceae</taxon>
        <taxon>Deinococcus</taxon>
    </lineage>
</organism>
<proteinExistence type="predicted"/>